<dbReference type="EMBL" id="CVRI01000063">
    <property type="protein sequence ID" value="CRL04713.1"/>
    <property type="molecule type" value="Genomic_DNA"/>
</dbReference>
<evidence type="ECO:0000313" key="2">
    <source>
        <dbReference type="Proteomes" id="UP000183832"/>
    </source>
</evidence>
<gene>
    <name evidence="1" type="ORF">CLUMA_CG017773</name>
</gene>
<name>A0A1J1J1I0_9DIPT</name>
<evidence type="ECO:0000313" key="1">
    <source>
        <dbReference type="EMBL" id="CRL04713.1"/>
    </source>
</evidence>
<keyword evidence="2" id="KW-1185">Reference proteome</keyword>
<dbReference type="Proteomes" id="UP000183832">
    <property type="component" value="Unassembled WGS sequence"/>
</dbReference>
<reference evidence="1 2" key="1">
    <citation type="submission" date="2015-04" db="EMBL/GenBank/DDBJ databases">
        <authorList>
            <person name="Syromyatnikov M.Y."/>
            <person name="Popov V.N."/>
        </authorList>
    </citation>
    <scope>NUCLEOTIDE SEQUENCE [LARGE SCALE GENOMIC DNA]</scope>
</reference>
<sequence length="71" mass="8077">MLSLTQVEILSIYSAAKNEVTSPENNFHFTPTPANLEIDSKTILTQTQDCFSFFRSIFIKCFHVMVSSMEP</sequence>
<proteinExistence type="predicted"/>
<accession>A0A1J1J1I0</accession>
<protein>
    <submittedName>
        <fullName evidence="1">CLUMA_CG017773, isoform A</fullName>
    </submittedName>
</protein>
<organism evidence="1 2">
    <name type="scientific">Clunio marinus</name>
    <dbReference type="NCBI Taxonomy" id="568069"/>
    <lineage>
        <taxon>Eukaryota</taxon>
        <taxon>Metazoa</taxon>
        <taxon>Ecdysozoa</taxon>
        <taxon>Arthropoda</taxon>
        <taxon>Hexapoda</taxon>
        <taxon>Insecta</taxon>
        <taxon>Pterygota</taxon>
        <taxon>Neoptera</taxon>
        <taxon>Endopterygota</taxon>
        <taxon>Diptera</taxon>
        <taxon>Nematocera</taxon>
        <taxon>Chironomoidea</taxon>
        <taxon>Chironomidae</taxon>
        <taxon>Clunio</taxon>
    </lineage>
</organism>
<dbReference type="AlphaFoldDB" id="A0A1J1J1I0"/>